<protein>
    <recommendedName>
        <fullName evidence="3">HTH tetR-type domain-containing protein</fullName>
    </recommendedName>
</protein>
<dbReference type="AlphaFoldDB" id="A0A6V8SK10"/>
<dbReference type="EMBL" id="BLZR01000001">
    <property type="protein sequence ID" value="GFP75498.1"/>
    <property type="molecule type" value="Genomic_DNA"/>
</dbReference>
<gene>
    <name evidence="4" type="ORF">bsdtw1_01578</name>
</gene>
<evidence type="ECO:0000313" key="5">
    <source>
        <dbReference type="Proteomes" id="UP000580568"/>
    </source>
</evidence>
<dbReference type="PANTHER" id="PTHR43479:SF11">
    <property type="entry name" value="ACREF_ENVCD OPERON REPRESSOR-RELATED"/>
    <property type="match status" value="1"/>
</dbReference>
<evidence type="ECO:0000259" key="3">
    <source>
        <dbReference type="PROSITE" id="PS50977"/>
    </source>
</evidence>
<dbReference type="InterPro" id="IPR009057">
    <property type="entry name" value="Homeodomain-like_sf"/>
</dbReference>
<dbReference type="Pfam" id="PF00440">
    <property type="entry name" value="TetR_N"/>
    <property type="match status" value="1"/>
</dbReference>
<dbReference type="SUPFAM" id="SSF46689">
    <property type="entry name" value="Homeodomain-like"/>
    <property type="match status" value="1"/>
</dbReference>
<proteinExistence type="predicted"/>
<evidence type="ECO:0000313" key="4">
    <source>
        <dbReference type="EMBL" id="GFP75498.1"/>
    </source>
</evidence>
<name>A0A6V8SK10_9CLOT</name>
<evidence type="ECO:0000256" key="2">
    <source>
        <dbReference type="PROSITE-ProRule" id="PRU00335"/>
    </source>
</evidence>
<dbReference type="Gene3D" id="1.10.357.10">
    <property type="entry name" value="Tetracycline Repressor, domain 2"/>
    <property type="match status" value="1"/>
</dbReference>
<dbReference type="InterPro" id="IPR050624">
    <property type="entry name" value="HTH-type_Tx_Regulator"/>
</dbReference>
<evidence type="ECO:0000256" key="1">
    <source>
        <dbReference type="ARBA" id="ARBA00023125"/>
    </source>
</evidence>
<keyword evidence="5" id="KW-1185">Reference proteome</keyword>
<feature type="DNA-binding region" description="H-T-H motif" evidence="2">
    <location>
        <begin position="42"/>
        <end position="61"/>
    </location>
</feature>
<dbReference type="GO" id="GO:0003677">
    <property type="term" value="F:DNA binding"/>
    <property type="evidence" value="ECO:0007669"/>
    <property type="project" value="UniProtKB-UniRule"/>
</dbReference>
<dbReference type="InterPro" id="IPR001647">
    <property type="entry name" value="HTH_TetR"/>
</dbReference>
<dbReference type="PROSITE" id="PS50977">
    <property type="entry name" value="HTH_TETR_2"/>
    <property type="match status" value="1"/>
</dbReference>
<reference evidence="4 5" key="1">
    <citation type="submission" date="2020-07" db="EMBL/GenBank/DDBJ databases">
        <title>A new beta-1,3-glucan-decomposing anaerobic bacterium isolated from anoxic soil subjected to biological soil disinfestation.</title>
        <authorList>
            <person name="Ueki A."/>
            <person name="Tonouchi A."/>
        </authorList>
    </citation>
    <scope>NUCLEOTIDE SEQUENCE [LARGE SCALE GENOMIC DNA]</scope>
    <source>
        <strain evidence="4 5">TW1</strain>
    </source>
</reference>
<sequence length="198" mass="23269">MNTVHFVVVGGNILSRIIENPKQLILKKAKEILYNEGYSKLSMRTLSKACDIALGTIYNYYPTKKDLVIEMMTDYWQEFLYSVQKISDLESDIYVKFNEIYSELKNFIESFRQYWLTPELYGSPEFVEGGLKQEYVFIERLVIIVENILVKEHADNNIQVKVGMHETASFIIMNLITIVQMPIFTYESFELFLKELLK</sequence>
<comment type="caution">
    <text evidence="4">The sequence shown here is derived from an EMBL/GenBank/DDBJ whole genome shotgun (WGS) entry which is preliminary data.</text>
</comment>
<dbReference type="PRINTS" id="PR00455">
    <property type="entry name" value="HTHTETR"/>
</dbReference>
<keyword evidence="1 2" id="KW-0238">DNA-binding</keyword>
<dbReference type="PANTHER" id="PTHR43479">
    <property type="entry name" value="ACREF/ENVCD OPERON REPRESSOR-RELATED"/>
    <property type="match status" value="1"/>
</dbReference>
<dbReference type="Proteomes" id="UP000580568">
    <property type="component" value="Unassembled WGS sequence"/>
</dbReference>
<feature type="domain" description="HTH tetR-type" evidence="3">
    <location>
        <begin position="19"/>
        <end position="79"/>
    </location>
</feature>
<organism evidence="4 5">
    <name type="scientific">Clostridium fungisolvens</name>
    <dbReference type="NCBI Taxonomy" id="1604897"/>
    <lineage>
        <taxon>Bacteria</taxon>
        <taxon>Bacillati</taxon>
        <taxon>Bacillota</taxon>
        <taxon>Clostridia</taxon>
        <taxon>Eubacteriales</taxon>
        <taxon>Clostridiaceae</taxon>
        <taxon>Clostridium</taxon>
    </lineage>
</organism>
<accession>A0A6V8SK10</accession>